<reference evidence="3" key="1">
    <citation type="submission" date="2023-10" db="EMBL/GenBank/DDBJ databases">
        <authorList>
            <person name="Chen Y."/>
            <person name="Shah S."/>
            <person name="Dougan E. K."/>
            <person name="Thang M."/>
            <person name="Chan C."/>
        </authorList>
    </citation>
    <scope>NUCLEOTIDE SEQUENCE [LARGE SCALE GENOMIC DNA]</scope>
</reference>
<dbReference type="Gene3D" id="3.30.420.40">
    <property type="match status" value="1"/>
</dbReference>
<name>A0ABN9WZN9_9DINO</name>
<evidence type="ECO:0000313" key="3">
    <source>
        <dbReference type="EMBL" id="CAK0892431.1"/>
    </source>
</evidence>
<dbReference type="SUPFAM" id="SSF53067">
    <property type="entry name" value="Actin-like ATPase domain"/>
    <property type="match status" value="1"/>
</dbReference>
<gene>
    <name evidence="3" type="ORF">PCOR1329_LOCUS72091</name>
</gene>
<proteinExistence type="predicted"/>
<dbReference type="Pfam" id="PF00012">
    <property type="entry name" value="HSP70"/>
    <property type="match status" value="1"/>
</dbReference>
<dbReference type="InterPro" id="IPR013126">
    <property type="entry name" value="Hsp_70_fam"/>
</dbReference>
<sequence>MKMRSGLASWPHDASVEVNDLDEVVLVGGSTRIPAVVELAKSFLPVGKTLNQSVNPDEVMLHLLCSAITWLPPADPPRYVSRC</sequence>
<evidence type="ECO:0000256" key="2">
    <source>
        <dbReference type="ARBA" id="ARBA00022840"/>
    </source>
</evidence>
<accession>A0ABN9WZN9</accession>
<organism evidence="3 4">
    <name type="scientific">Prorocentrum cordatum</name>
    <dbReference type="NCBI Taxonomy" id="2364126"/>
    <lineage>
        <taxon>Eukaryota</taxon>
        <taxon>Sar</taxon>
        <taxon>Alveolata</taxon>
        <taxon>Dinophyceae</taxon>
        <taxon>Prorocentrales</taxon>
        <taxon>Prorocentraceae</taxon>
        <taxon>Prorocentrum</taxon>
    </lineage>
</organism>
<dbReference type="InterPro" id="IPR018181">
    <property type="entry name" value="Heat_shock_70_CS"/>
</dbReference>
<dbReference type="InterPro" id="IPR043129">
    <property type="entry name" value="ATPase_NBD"/>
</dbReference>
<dbReference type="PROSITE" id="PS01036">
    <property type="entry name" value="HSP70_3"/>
    <property type="match status" value="1"/>
</dbReference>
<evidence type="ECO:0000313" key="4">
    <source>
        <dbReference type="Proteomes" id="UP001189429"/>
    </source>
</evidence>
<dbReference type="Proteomes" id="UP001189429">
    <property type="component" value="Unassembled WGS sequence"/>
</dbReference>
<evidence type="ECO:0008006" key="5">
    <source>
        <dbReference type="Google" id="ProtNLM"/>
    </source>
</evidence>
<dbReference type="EMBL" id="CAUYUJ010019615">
    <property type="protein sequence ID" value="CAK0892431.1"/>
    <property type="molecule type" value="Genomic_DNA"/>
</dbReference>
<comment type="caution">
    <text evidence="3">The sequence shown here is derived from an EMBL/GenBank/DDBJ whole genome shotgun (WGS) entry which is preliminary data.</text>
</comment>
<protein>
    <recommendedName>
        <fullName evidence="5">Heat shock protein 70</fullName>
    </recommendedName>
</protein>
<keyword evidence="4" id="KW-1185">Reference proteome</keyword>
<evidence type="ECO:0000256" key="1">
    <source>
        <dbReference type="ARBA" id="ARBA00022741"/>
    </source>
</evidence>
<dbReference type="PRINTS" id="PR00301">
    <property type="entry name" value="HEATSHOCK70"/>
</dbReference>
<keyword evidence="1" id="KW-0547">Nucleotide-binding</keyword>
<keyword evidence="2" id="KW-0067">ATP-binding</keyword>